<proteinExistence type="predicted"/>
<dbReference type="AlphaFoldDB" id="A0ABC9DA16"/>
<dbReference type="InterPro" id="IPR036047">
    <property type="entry name" value="F-box-like_dom_sf"/>
</dbReference>
<accession>A0ABC9DA16</accession>
<keyword evidence="2" id="KW-1185">Reference proteome</keyword>
<evidence type="ECO:0000313" key="2">
    <source>
        <dbReference type="Proteomes" id="UP001497457"/>
    </source>
</evidence>
<dbReference type="SUPFAM" id="SSF81383">
    <property type="entry name" value="F-box domain"/>
    <property type="match status" value="1"/>
</dbReference>
<dbReference type="PANTHER" id="PTHR32133">
    <property type="entry name" value="OS07G0120400 PROTEIN"/>
    <property type="match status" value="1"/>
</dbReference>
<dbReference type="EMBL" id="OZ075142">
    <property type="protein sequence ID" value="CAL5034528.1"/>
    <property type="molecule type" value="Genomic_DNA"/>
</dbReference>
<gene>
    <name evidence="1" type="ORF">URODEC1_LOCUS83135</name>
</gene>
<dbReference type="Proteomes" id="UP001497457">
    <property type="component" value="Chromosome 32b"/>
</dbReference>
<organism evidence="1 2">
    <name type="scientific">Urochloa decumbens</name>
    <dbReference type="NCBI Taxonomy" id="240449"/>
    <lineage>
        <taxon>Eukaryota</taxon>
        <taxon>Viridiplantae</taxon>
        <taxon>Streptophyta</taxon>
        <taxon>Embryophyta</taxon>
        <taxon>Tracheophyta</taxon>
        <taxon>Spermatophyta</taxon>
        <taxon>Magnoliopsida</taxon>
        <taxon>Liliopsida</taxon>
        <taxon>Poales</taxon>
        <taxon>Poaceae</taxon>
        <taxon>PACMAD clade</taxon>
        <taxon>Panicoideae</taxon>
        <taxon>Panicodae</taxon>
        <taxon>Paniceae</taxon>
        <taxon>Melinidinae</taxon>
        <taxon>Urochloa</taxon>
    </lineage>
</organism>
<evidence type="ECO:0000313" key="1">
    <source>
        <dbReference type="EMBL" id="CAL5034528.1"/>
    </source>
</evidence>
<sequence length="349" mass="38292">MAPPPPPLMEELVEECLLRFPPDEPASLVRAALVSKQWLRLISDGGGGGFGRRFREFHRTPPMLGFLCNRFDHAGSLFNPTSPSFRPPNADRHGLRAVHSGHGRVLLHHTGAMLCAASDHGCNHLGCHRGPFLVVFVGAEPDKIFSRVYSSEADMWSEPIYTQGSCNFELGNSLLLGSALYFKFSKRSYFRRFLLKYDLLTQEMSEIHLPAQGAQQHIVLMPTEDGRLGLVRAHWSSVHKHILWLWSRKDGPNEGAIWACDSVILLHWLKDDAASKVQVSGFAGNGVRGIVFFDTGDGVFTINLNSRKSKRVGESTGFSPIVVPYVSFCTPALQAASAAVGPSPSASSA</sequence>
<evidence type="ECO:0008006" key="3">
    <source>
        <dbReference type="Google" id="ProtNLM"/>
    </source>
</evidence>
<reference evidence="1" key="1">
    <citation type="submission" date="2024-10" db="EMBL/GenBank/DDBJ databases">
        <authorList>
            <person name="Ryan C."/>
        </authorList>
    </citation>
    <scope>NUCLEOTIDE SEQUENCE [LARGE SCALE GENOMIC DNA]</scope>
</reference>
<name>A0ABC9DA16_9POAL</name>
<protein>
    <recommendedName>
        <fullName evidence="3">F-box domain-containing protein</fullName>
    </recommendedName>
</protein>
<dbReference type="PANTHER" id="PTHR32133:SF386">
    <property type="entry name" value="F-BOX DOMAIN-CONTAINING PROTEIN"/>
    <property type="match status" value="1"/>
</dbReference>